<dbReference type="EMBL" id="JAUEPN010000010">
    <property type="protein sequence ID" value="KAK3291107.1"/>
    <property type="molecule type" value="Genomic_DNA"/>
</dbReference>
<dbReference type="AlphaFoldDB" id="A0AAE0LN02"/>
<evidence type="ECO:0000313" key="2">
    <source>
        <dbReference type="EMBL" id="KAK3291107.1"/>
    </source>
</evidence>
<keyword evidence="1" id="KW-0732">Signal</keyword>
<organism evidence="2 3">
    <name type="scientific">Chaetomium fimeti</name>
    <dbReference type="NCBI Taxonomy" id="1854472"/>
    <lineage>
        <taxon>Eukaryota</taxon>
        <taxon>Fungi</taxon>
        <taxon>Dikarya</taxon>
        <taxon>Ascomycota</taxon>
        <taxon>Pezizomycotina</taxon>
        <taxon>Sordariomycetes</taxon>
        <taxon>Sordariomycetidae</taxon>
        <taxon>Sordariales</taxon>
        <taxon>Chaetomiaceae</taxon>
        <taxon>Chaetomium</taxon>
    </lineage>
</organism>
<reference evidence="2" key="1">
    <citation type="journal article" date="2023" name="Mol. Phylogenet. Evol.">
        <title>Genome-scale phylogeny and comparative genomics of the fungal order Sordariales.</title>
        <authorList>
            <person name="Hensen N."/>
            <person name="Bonometti L."/>
            <person name="Westerberg I."/>
            <person name="Brannstrom I.O."/>
            <person name="Guillou S."/>
            <person name="Cros-Aarteil S."/>
            <person name="Calhoun S."/>
            <person name="Haridas S."/>
            <person name="Kuo A."/>
            <person name="Mondo S."/>
            <person name="Pangilinan J."/>
            <person name="Riley R."/>
            <person name="LaButti K."/>
            <person name="Andreopoulos B."/>
            <person name="Lipzen A."/>
            <person name="Chen C."/>
            <person name="Yan M."/>
            <person name="Daum C."/>
            <person name="Ng V."/>
            <person name="Clum A."/>
            <person name="Steindorff A."/>
            <person name="Ohm R.A."/>
            <person name="Martin F."/>
            <person name="Silar P."/>
            <person name="Natvig D.O."/>
            <person name="Lalanne C."/>
            <person name="Gautier V."/>
            <person name="Ament-Velasquez S.L."/>
            <person name="Kruys A."/>
            <person name="Hutchinson M.I."/>
            <person name="Powell A.J."/>
            <person name="Barry K."/>
            <person name="Miller A.N."/>
            <person name="Grigoriev I.V."/>
            <person name="Debuchy R."/>
            <person name="Gladieux P."/>
            <person name="Hiltunen Thoren M."/>
            <person name="Johannesson H."/>
        </authorList>
    </citation>
    <scope>NUCLEOTIDE SEQUENCE</scope>
    <source>
        <strain evidence="2">CBS 168.71</strain>
    </source>
</reference>
<name>A0AAE0LN02_9PEZI</name>
<evidence type="ECO:0000313" key="3">
    <source>
        <dbReference type="Proteomes" id="UP001278766"/>
    </source>
</evidence>
<protein>
    <submittedName>
        <fullName evidence="2">Uncharacterized protein</fullName>
    </submittedName>
</protein>
<comment type="caution">
    <text evidence="2">The sequence shown here is derived from an EMBL/GenBank/DDBJ whole genome shotgun (WGS) entry which is preliminary data.</text>
</comment>
<feature type="signal peptide" evidence="1">
    <location>
        <begin position="1"/>
        <end position="21"/>
    </location>
</feature>
<dbReference type="GeneID" id="87844078"/>
<reference evidence="2" key="2">
    <citation type="submission" date="2023-06" db="EMBL/GenBank/DDBJ databases">
        <authorList>
            <consortium name="Lawrence Berkeley National Laboratory"/>
            <person name="Haridas S."/>
            <person name="Hensen N."/>
            <person name="Bonometti L."/>
            <person name="Westerberg I."/>
            <person name="Brannstrom I.O."/>
            <person name="Guillou S."/>
            <person name="Cros-Aarteil S."/>
            <person name="Calhoun S."/>
            <person name="Kuo A."/>
            <person name="Mondo S."/>
            <person name="Pangilinan J."/>
            <person name="Riley R."/>
            <person name="Labutti K."/>
            <person name="Andreopoulos B."/>
            <person name="Lipzen A."/>
            <person name="Chen C."/>
            <person name="Yanf M."/>
            <person name="Daum C."/>
            <person name="Ng V."/>
            <person name="Clum A."/>
            <person name="Steindorff A."/>
            <person name="Ohm R."/>
            <person name="Martin F."/>
            <person name="Silar P."/>
            <person name="Natvig D."/>
            <person name="Lalanne C."/>
            <person name="Gautier V."/>
            <person name="Ament-Velasquez S.L."/>
            <person name="Kruys A."/>
            <person name="Hutchinson M.I."/>
            <person name="Powell A.J."/>
            <person name="Barry K."/>
            <person name="Miller A.N."/>
            <person name="Grigoriev I.V."/>
            <person name="Debuchy R."/>
            <person name="Gladieux P."/>
            <person name="Thoren M.H."/>
            <person name="Johannesson H."/>
        </authorList>
    </citation>
    <scope>NUCLEOTIDE SEQUENCE</scope>
    <source>
        <strain evidence="2">CBS 168.71</strain>
    </source>
</reference>
<keyword evidence="3" id="KW-1185">Reference proteome</keyword>
<dbReference type="RefSeq" id="XP_062654621.1">
    <property type="nucleotide sequence ID" value="XM_062807130.1"/>
</dbReference>
<proteinExistence type="predicted"/>
<dbReference type="Proteomes" id="UP001278766">
    <property type="component" value="Unassembled WGS sequence"/>
</dbReference>
<evidence type="ECO:0000256" key="1">
    <source>
        <dbReference type="SAM" id="SignalP"/>
    </source>
</evidence>
<feature type="chain" id="PRO_5041992980" evidence="1">
    <location>
        <begin position="22"/>
        <end position="103"/>
    </location>
</feature>
<gene>
    <name evidence="2" type="ORF">B0H64DRAFT_450543</name>
</gene>
<sequence>MTKPITILLALAATVLPLAEAKACKEGLKYCGSTLLRRGDYLDEIRNELERVGIPPREGFVWNSLFDCGGNGWIGWQAYCGTCIDGGDGKDDYCKFDVPWYGA</sequence>
<accession>A0AAE0LN02</accession>